<dbReference type="STRING" id="440514.SAMN04488010_0978"/>
<keyword evidence="1" id="KW-0732">Signal</keyword>
<organism evidence="2 3">
    <name type="scientific">Maribacter stanieri</name>
    <dbReference type="NCBI Taxonomy" id="440514"/>
    <lineage>
        <taxon>Bacteria</taxon>
        <taxon>Pseudomonadati</taxon>
        <taxon>Bacteroidota</taxon>
        <taxon>Flavobacteriia</taxon>
        <taxon>Flavobacteriales</taxon>
        <taxon>Flavobacteriaceae</taxon>
        <taxon>Maribacter</taxon>
    </lineage>
</organism>
<feature type="chain" id="PRO_5011470764" description="MORN repeat variant" evidence="1">
    <location>
        <begin position="37"/>
        <end position="132"/>
    </location>
</feature>
<reference evidence="3" key="1">
    <citation type="submission" date="2016-10" db="EMBL/GenBank/DDBJ databases">
        <authorList>
            <person name="Varghese N."/>
            <person name="Submissions S."/>
        </authorList>
    </citation>
    <scope>NUCLEOTIDE SEQUENCE [LARGE SCALE GENOMIC DNA]</scope>
    <source>
        <strain evidence="3">DSM 19891</strain>
    </source>
</reference>
<dbReference type="SUPFAM" id="SSF82185">
    <property type="entry name" value="Histone H3 K4-specific methyltransferase SET7/9 N-terminal domain"/>
    <property type="match status" value="1"/>
</dbReference>
<sequence>MYICNVTVKQIINLKIYTMKKILIIAVLALSFGAYAQVDPTFVKDGEKVKATYFHANGEKSQEGYFLNEKLDGQWKMFNEKGDKIAMGNYENGVRTGKWLFWEGDVKSEVNFDNNKIASVSKANSKSPVVTN</sequence>
<keyword evidence="3" id="KW-1185">Reference proteome</keyword>
<dbReference type="AlphaFoldDB" id="A0A1I6I0R9"/>
<evidence type="ECO:0000313" key="3">
    <source>
        <dbReference type="Proteomes" id="UP000199462"/>
    </source>
</evidence>
<feature type="signal peptide" evidence="1">
    <location>
        <begin position="1"/>
        <end position="36"/>
    </location>
</feature>
<evidence type="ECO:0008006" key="4">
    <source>
        <dbReference type="Google" id="ProtNLM"/>
    </source>
</evidence>
<name>A0A1I6I0R9_9FLAO</name>
<dbReference type="Proteomes" id="UP000199462">
    <property type="component" value="Unassembled WGS sequence"/>
</dbReference>
<proteinExistence type="predicted"/>
<evidence type="ECO:0000313" key="2">
    <source>
        <dbReference type="EMBL" id="SFR60287.1"/>
    </source>
</evidence>
<accession>A0A1I6I0R9</accession>
<evidence type="ECO:0000256" key="1">
    <source>
        <dbReference type="SAM" id="SignalP"/>
    </source>
</evidence>
<protein>
    <recommendedName>
        <fullName evidence="4">MORN repeat variant</fullName>
    </recommendedName>
</protein>
<dbReference type="EMBL" id="FOYX01000001">
    <property type="protein sequence ID" value="SFR60287.1"/>
    <property type="molecule type" value="Genomic_DNA"/>
</dbReference>
<dbReference type="Gene3D" id="2.20.110.10">
    <property type="entry name" value="Histone H3 K4-specific methyltransferase SET7/9 N-terminal domain"/>
    <property type="match status" value="1"/>
</dbReference>
<gene>
    <name evidence="2" type="ORF">SAMN04488010_0978</name>
</gene>